<dbReference type="Proteomes" id="UP001589789">
    <property type="component" value="Unassembled WGS sequence"/>
</dbReference>
<proteinExistence type="predicted"/>
<dbReference type="InterPro" id="IPR001387">
    <property type="entry name" value="Cro/C1-type_HTH"/>
</dbReference>
<accession>A0ABV6IL72</accession>
<gene>
    <name evidence="2" type="ORF">ACFFIC_02225</name>
</gene>
<dbReference type="SMART" id="SM00530">
    <property type="entry name" value="HTH_XRE"/>
    <property type="match status" value="1"/>
</dbReference>
<dbReference type="EMBL" id="JBHLVZ010000002">
    <property type="protein sequence ID" value="MFC0384365.1"/>
    <property type="molecule type" value="Genomic_DNA"/>
</dbReference>
<reference evidence="2 3" key="1">
    <citation type="submission" date="2024-09" db="EMBL/GenBank/DDBJ databases">
        <authorList>
            <person name="Sun Q."/>
            <person name="Mori K."/>
        </authorList>
    </citation>
    <scope>NUCLEOTIDE SEQUENCE [LARGE SCALE GENOMIC DNA]</scope>
    <source>
        <strain evidence="2 3">CCM 7468</strain>
    </source>
</reference>
<sequence>MTKTTRQDEEPQEPGPVGRALARLIADAASMRQLSKDIGLSEKAVQHIINGVSQDPKGSTVLALAKHLKVPVQALLDGTASRDMVGFTSDPNNLSQDSLTHFLLRSWEQLAQEDRVEVLKFIKFRLSLVPSDEAPSGRKEV</sequence>
<organism evidence="2 3">
    <name type="scientific">Muricoccus vinaceus</name>
    <dbReference type="NCBI Taxonomy" id="424704"/>
    <lineage>
        <taxon>Bacteria</taxon>
        <taxon>Pseudomonadati</taxon>
        <taxon>Pseudomonadota</taxon>
        <taxon>Alphaproteobacteria</taxon>
        <taxon>Acetobacterales</taxon>
        <taxon>Roseomonadaceae</taxon>
        <taxon>Muricoccus</taxon>
    </lineage>
</organism>
<protein>
    <submittedName>
        <fullName evidence="2">Helix-turn-helix domain-containing protein</fullName>
    </submittedName>
</protein>
<dbReference type="RefSeq" id="WP_377048416.1">
    <property type="nucleotide sequence ID" value="NZ_JBHLVZ010000002.1"/>
</dbReference>
<dbReference type="Gene3D" id="1.10.260.40">
    <property type="entry name" value="lambda repressor-like DNA-binding domains"/>
    <property type="match status" value="1"/>
</dbReference>
<comment type="caution">
    <text evidence="2">The sequence shown here is derived from an EMBL/GenBank/DDBJ whole genome shotgun (WGS) entry which is preliminary data.</text>
</comment>
<evidence type="ECO:0000313" key="2">
    <source>
        <dbReference type="EMBL" id="MFC0384365.1"/>
    </source>
</evidence>
<evidence type="ECO:0000259" key="1">
    <source>
        <dbReference type="PROSITE" id="PS50943"/>
    </source>
</evidence>
<dbReference type="SUPFAM" id="SSF47413">
    <property type="entry name" value="lambda repressor-like DNA-binding domains"/>
    <property type="match status" value="1"/>
</dbReference>
<name>A0ABV6IL72_9PROT</name>
<dbReference type="PROSITE" id="PS50943">
    <property type="entry name" value="HTH_CROC1"/>
    <property type="match status" value="1"/>
</dbReference>
<evidence type="ECO:0000313" key="3">
    <source>
        <dbReference type="Proteomes" id="UP001589789"/>
    </source>
</evidence>
<feature type="domain" description="HTH cro/C1-type" evidence="1">
    <location>
        <begin position="30"/>
        <end position="75"/>
    </location>
</feature>
<dbReference type="InterPro" id="IPR010982">
    <property type="entry name" value="Lambda_DNA-bd_dom_sf"/>
</dbReference>
<dbReference type="Pfam" id="PF01381">
    <property type="entry name" value="HTH_3"/>
    <property type="match status" value="1"/>
</dbReference>
<keyword evidence="3" id="KW-1185">Reference proteome</keyword>